<accession>A0AAE3XUA2</accession>
<keyword evidence="3" id="KW-1185">Reference proteome</keyword>
<evidence type="ECO:0000313" key="2">
    <source>
        <dbReference type="EMBL" id="MDR6242084.1"/>
    </source>
</evidence>
<organism evidence="2 3">
    <name type="scientific">Aureibacter tunicatorum</name>
    <dbReference type="NCBI Taxonomy" id="866807"/>
    <lineage>
        <taxon>Bacteria</taxon>
        <taxon>Pseudomonadati</taxon>
        <taxon>Bacteroidota</taxon>
        <taxon>Cytophagia</taxon>
        <taxon>Cytophagales</taxon>
        <taxon>Persicobacteraceae</taxon>
        <taxon>Aureibacter</taxon>
    </lineage>
</organism>
<keyword evidence="1" id="KW-1133">Transmembrane helix</keyword>
<feature type="transmembrane region" description="Helical" evidence="1">
    <location>
        <begin position="20"/>
        <end position="36"/>
    </location>
</feature>
<keyword evidence="1" id="KW-0472">Membrane</keyword>
<gene>
    <name evidence="2" type="ORF">HNQ88_005171</name>
</gene>
<dbReference type="EMBL" id="JAVDQD010000018">
    <property type="protein sequence ID" value="MDR6242084.1"/>
    <property type="molecule type" value="Genomic_DNA"/>
</dbReference>
<sequence>MNNLTIEETQSTNGGVSPGFLVALGPLILSQIPYIIK</sequence>
<protein>
    <submittedName>
        <fullName evidence="2">Uncharacterized protein</fullName>
    </submittedName>
</protein>
<dbReference type="AlphaFoldDB" id="A0AAE3XUA2"/>
<reference evidence="2" key="1">
    <citation type="submission" date="2023-07" db="EMBL/GenBank/DDBJ databases">
        <title>Genomic Encyclopedia of Type Strains, Phase IV (KMG-IV): sequencing the most valuable type-strain genomes for metagenomic binning, comparative biology and taxonomic classification.</title>
        <authorList>
            <person name="Goeker M."/>
        </authorList>
    </citation>
    <scope>NUCLEOTIDE SEQUENCE</scope>
    <source>
        <strain evidence="2">DSM 26174</strain>
    </source>
</reference>
<comment type="caution">
    <text evidence="2">The sequence shown here is derived from an EMBL/GenBank/DDBJ whole genome shotgun (WGS) entry which is preliminary data.</text>
</comment>
<proteinExistence type="predicted"/>
<evidence type="ECO:0000313" key="3">
    <source>
        <dbReference type="Proteomes" id="UP001185092"/>
    </source>
</evidence>
<evidence type="ECO:0000256" key="1">
    <source>
        <dbReference type="SAM" id="Phobius"/>
    </source>
</evidence>
<name>A0AAE3XUA2_9BACT</name>
<dbReference type="Proteomes" id="UP001185092">
    <property type="component" value="Unassembled WGS sequence"/>
</dbReference>
<keyword evidence="1" id="KW-0812">Transmembrane</keyword>